<feature type="region of interest" description="Disordered" evidence="1">
    <location>
        <begin position="478"/>
        <end position="532"/>
    </location>
</feature>
<feature type="compositionally biased region" description="Basic and acidic residues" evidence="1">
    <location>
        <begin position="279"/>
        <end position="300"/>
    </location>
</feature>
<sequence length="931" mass="98366">MQPEAGAKAFGGIQKSCRGLEVYGIVEGYDGAAAESVCRCSTRQEGTAGPASVQRQKALEGLVQGAEVYGPPKANETRILEAALREEGEETQRLCKMLVDVFRLLPVPLRREFRRLARCCVMEGPMNDSEPSASCLRKSEASCGTLVESQALGERSGLSAAESAGFSSATGTLFGEASDAGDALYPRGDPEKGFQSEQHVGASPPSGRPSATGGVLEGAPLEPPVARATALRETPRQPVGVKRQIMQQHAGLARQLVHSQRPPRGQPEKTPLSPPKRTLSKEGGKESAPKETTGESALKKEASVVPKGALKAGINAGIAEEGFCCKEGANQAPKGEASTAKGASHKSQGVLAKMHEKQYLAQDLPKASTGPSKVTGKKPPQLQVLLLADQAALSASEKDSSTQHNALLEGPPPVGRQNTDAPLSAGTKAPVQNRSSSLSPSTGGGAVEKESLPAAASRIVPEKSLLDAVKVPLSKKKPVAPLAPESLCGGPTQSQLGPGKTPPKVRTAKDNRKSPGPLEAVVRSPTAKPLEDIPKEGLKSAFEGCPNDACVVVSEKSVLPVKDVKGEDSGPSRELPGEAAFVGVGPPPTPPVLTTSEKSGKPRTLPSSETEAAKVSSFPPLASPLADTSTTVAAKGEGALGKENSSSNVSCPPEGRGPPPRIAADTREPASEPAGSSSRRGSRSRAPLTVLGAVSLLLGMRAEHSQKRAAEGKSQSPFERCTQESARGSPPCKNRSDVYKALDSPEWSSLTRGWSDEEWSSFVLGEEQEGQDLTAEEERSEEKTTPTATMVRSLRREHEDGLQGDVQERVLPVTVFYCDTARPITVYDEVSEADSLRAEDEEGVLGICIRKAKYLRGSRIRRQRVSEGPAPETPFEKGHMLRSWGVMKERMMQLQFAPTVHQQQQRALEALSLGRSWSPQGGRTSPVFSSL</sequence>
<feature type="region of interest" description="Disordered" evidence="1">
    <location>
        <begin position="557"/>
        <end position="687"/>
    </location>
</feature>
<feature type="compositionally biased region" description="Basic and acidic residues" evidence="1">
    <location>
        <begin position="562"/>
        <end position="571"/>
    </location>
</feature>
<evidence type="ECO:0000313" key="2">
    <source>
        <dbReference type="EMBL" id="OEH73796.1"/>
    </source>
</evidence>
<comment type="caution">
    <text evidence="2">The sequence shown here is derived from an EMBL/GenBank/DDBJ whole genome shotgun (WGS) entry which is preliminary data.</text>
</comment>
<feature type="region of interest" description="Disordered" evidence="1">
    <location>
        <begin position="766"/>
        <end position="788"/>
    </location>
</feature>
<gene>
    <name evidence="2" type="ORF">cyc_06285</name>
</gene>
<feature type="compositionally biased region" description="Acidic residues" evidence="1">
    <location>
        <begin position="766"/>
        <end position="775"/>
    </location>
</feature>
<feature type="compositionally biased region" description="Polar residues" evidence="1">
    <location>
        <begin position="915"/>
        <end position="931"/>
    </location>
</feature>
<dbReference type="VEuPathDB" id="ToxoDB:cyc_06285"/>
<dbReference type="Proteomes" id="UP000095192">
    <property type="component" value="Unassembled WGS sequence"/>
</dbReference>
<dbReference type="AlphaFoldDB" id="A0A1D3CRG5"/>
<proteinExistence type="predicted"/>
<organism evidence="2 3">
    <name type="scientific">Cyclospora cayetanensis</name>
    <dbReference type="NCBI Taxonomy" id="88456"/>
    <lineage>
        <taxon>Eukaryota</taxon>
        <taxon>Sar</taxon>
        <taxon>Alveolata</taxon>
        <taxon>Apicomplexa</taxon>
        <taxon>Conoidasida</taxon>
        <taxon>Coccidia</taxon>
        <taxon>Eucoccidiorida</taxon>
        <taxon>Eimeriorina</taxon>
        <taxon>Eimeriidae</taxon>
        <taxon>Cyclospora</taxon>
    </lineage>
</organism>
<name>A0A1D3CRG5_9EIME</name>
<reference evidence="2 3" key="1">
    <citation type="journal article" date="2016" name="BMC Genomics">
        <title>Comparative genomics reveals Cyclospora cayetanensis possesses coccidia-like metabolism and invasion components but unique surface antigens.</title>
        <authorList>
            <person name="Liu S."/>
            <person name="Wang L."/>
            <person name="Zheng H."/>
            <person name="Xu Z."/>
            <person name="Roellig D.M."/>
            <person name="Li N."/>
            <person name="Frace M.A."/>
            <person name="Tang K."/>
            <person name="Arrowood M.J."/>
            <person name="Moss D.M."/>
            <person name="Zhang L."/>
            <person name="Feng Y."/>
            <person name="Xiao L."/>
        </authorList>
    </citation>
    <scope>NUCLEOTIDE SEQUENCE [LARGE SCALE GENOMIC DNA]</scope>
    <source>
        <strain evidence="2 3">CHN_HEN01</strain>
    </source>
</reference>
<feature type="region of interest" description="Disordered" evidence="1">
    <location>
        <begin position="703"/>
        <end position="740"/>
    </location>
</feature>
<keyword evidence="3" id="KW-1185">Reference proteome</keyword>
<evidence type="ECO:0000313" key="3">
    <source>
        <dbReference type="Proteomes" id="UP000095192"/>
    </source>
</evidence>
<feature type="compositionally biased region" description="Low complexity" evidence="1">
    <location>
        <begin position="671"/>
        <end position="687"/>
    </location>
</feature>
<feature type="compositionally biased region" description="Polar residues" evidence="1">
    <location>
        <begin position="430"/>
        <end position="441"/>
    </location>
</feature>
<protein>
    <submittedName>
        <fullName evidence="2">Uncharacterized protein</fullName>
    </submittedName>
</protein>
<dbReference type="InParanoid" id="A0A1D3CRG5"/>
<feature type="region of interest" description="Disordered" evidence="1">
    <location>
        <begin position="177"/>
        <end position="300"/>
    </location>
</feature>
<feature type="region of interest" description="Disordered" evidence="1">
    <location>
        <begin position="395"/>
        <end position="463"/>
    </location>
</feature>
<evidence type="ECO:0000256" key="1">
    <source>
        <dbReference type="SAM" id="MobiDB-lite"/>
    </source>
</evidence>
<feature type="region of interest" description="Disordered" evidence="1">
    <location>
        <begin position="912"/>
        <end position="931"/>
    </location>
</feature>
<accession>A0A1D3CRG5</accession>
<dbReference type="EMBL" id="JROU02002242">
    <property type="protein sequence ID" value="OEH73796.1"/>
    <property type="molecule type" value="Genomic_DNA"/>
</dbReference>